<dbReference type="Proteomes" id="UP000076738">
    <property type="component" value="Unassembled WGS sequence"/>
</dbReference>
<sequence>MSRFSNVLVFSSEDPYNASITENGIPRYRIRSTIAAFMNERFGSFEVYDVLSGVWAIFASIHWDVGGENDMVLVTREEISLFQWERTFSLQWFMEMVRTAASGKINGNYLIQQRECLLRLLQLTDAPERVKAAEYRWAAPEVGPELRLFGITGDNMGVMVLSIILMNKSRRGNLSVLLSRTLPL</sequence>
<dbReference type="EMBL" id="KV417275">
    <property type="protein sequence ID" value="KZO98490.1"/>
    <property type="molecule type" value="Genomic_DNA"/>
</dbReference>
<dbReference type="AlphaFoldDB" id="A0A167P7E6"/>
<reference evidence="1 2" key="1">
    <citation type="journal article" date="2016" name="Mol. Biol. Evol.">
        <title>Comparative Genomics of Early-Diverging Mushroom-Forming Fungi Provides Insights into the Origins of Lignocellulose Decay Capabilities.</title>
        <authorList>
            <person name="Nagy L.G."/>
            <person name="Riley R."/>
            <person name="Tritt A."/>
            <person name="Adam C."/>
            <person name="Daum C."/>
            <person name="Floudas D."/>
            <person name="Sun H."/>
            <person name="Yadav J.S."/>
            <person name="Pangilinan J."/>
            <person name="Larsson K.H."/>
            <person name="Matsuura K."/>
            <person name="Barry K."/>
            <person name="Labutti K."/>
            <person name="Kuo R."/>
            <person name="Ohm R.A."/>
            <person name="Bhattacharya S.S."/>
            <person name="Shirouzu T."/>
            <person name="Yoshinaga Y."/>
            <person name="Martin F.M."/>
            <person name="Grigoriev I.V."/>
            <person name="Hibbett D.S."/>
        </authorList>
    </citation>
    <scope>NUCLEOTIDE SEQUENCE [LARGE SCALE GENOMIC DNA]</scope>
    <source>
        <strain evidence="1 2">TUFC12733</strain>
    </source>
</reference>
<evidence type="ECO:0000313" key="2">
    <source>
        <dbReference type="Proteomes" id="UP000076738"/>
    </source>
</evidence>
<name>A0A167P7E6_CALVF</name>
<dbReference type="OrthoDB" id="3349725at2759"/>
<organism evidence="1 2">
    <name type="scientific">Calocera viscosa (strain TUFC12733)</name>
    <dbReference type="NCBI Taxonomy" id="1330018"/>
    <lineage>
        <taxon>Eukaryota</taxon>
        <taxon>Fungi</taxon>
        <taxon>Dikarya</taxon>
        <taxon>Basidiomycota</taxon>
        <taxon>Agaricomycotina</taxon>
        <taxon>Dacrymycetes</taxon>
        <taxon>Dacrymycetales</taxon>
        <taxon>Dacrymycetaceae</taxon>
        <taxon>Calocera</taxon>
    </lineage>
</organism>
<proteinExistence type="predicted"/>
<gene>
    <name evidence="1" type="ORF">CALVIDRAFT_553783</name>
</gene>
<protein>
    <submittedName>
        <fullName evidence="1">Uncharacterized protein</fullName>
    </submittedName>
</protein>
<accession>A0A167P7E6</accession>
<evidence type="ECO:0000313" key="1">
    <source>
        <dbReference type="EMBL" id="KZO98490.1"/>
    </source>
</evidence>
<keyword evidence="2" id="KW-1185">Reference proteome</keyword>